<feature type="region of interest" description="Disordered" evidence="1">
    <location>
        <begin position="138"/>
        <end position="251"/>
    </location>
</feature>
<evidence type="ECO:0000256" key="1">
    <source>
        <dbReference type="SAM" id="MobiDB-lite"/>
    </source>
</evidence>
<feature type="region of interest" description="Disordered" evidence="1">
    <location>
        <begin position="364"/>
        <end position="482"/>
    </location>
</feature>
<comment type="caution">
    <text evidence="2">The sequence shown here is derived from an EMBL/GenBank/DDBJ whole genome shotgun (WGS) entry which is preliminary data.</text>
</comment>
<reference evidence="2 3" key="1">
    <citation type="submission" date="2016-07" db="EMBL/GenBank/DDBJ databases">
        <title>Pervasive Adenine N6-methylation of Active Genes in Fungi.</title>
        <authorList>
            <consortium name="DOE Joint Genome Institute"/>
            <person name="Mondo S.J."/>
            <person name="Dannebaum R.O."/>
            <person name="Kuo R.C."/>
            <person name="Labutti K."/>
            <person name="Haridas S."/>
            <person name="Kuo A."/>
            <person name="Salamov A."/>
            <person name="Ahrendt S.R."/>
            <person name="Lipzen A."/>
            <person name="Sullivan W."/>
            <person name="Andreopoulos W.B."/>
            <person name="Clum A."/>
            <person name="Lindquist E."/>
            <person name="Daum C."/>
            <person name="Ramamoorthy G.K."/>
            <person name="Gryganskyi A."/>
            <person name="Culley D."/>
            <person name="Magnuson J.K."/>
            <person name="James T.Y."/>
            <person name="O'Malley M.A."/>
            <person name="Stajich J.E."/>
            <person name="Spatafora J.W."/>
            <person name="Visel A."/>
            <person name="Grigoriev I.V."/>
        </authorList>
    </citation>
    <scope>NUCLEOTIDE SEQUENCE [LARGE SCALE GENOMIC DNA]</scope>
    <source>
        <strain evidence="2 3">NRRL 3301</strain>
    </source>
</reference>
<protein>
    <submittedName>
        <fullName evidence="2">Uncharacterized protein</fullName>
    </submittedName>
</protein>
<evidence type="ECO:0000313" key="2">
    <source>
        <dbReference type="EMBL" id="ORX56981.1"/>
    </source>
</evidence>
<dbReference type="EMBL" id="MCGT01000009">
    <property type="protein sequence ID" value="ORX56981.1"/>
    <property type="molecule type" value="Genomic_DNA"/>
</dbReference>
<evidence type="ECO:0000313" key="3">
    <source>
        <dbReference type="Proteomes" id="UP000242146"/>
    </source>
</evidence>
<feature type="compositionally biased region" description="Low complexity" evidence="1">
    <location>
        <begin position="309"/>
        <end position="321"/>
    </location>
</feature>
<organism evidence="2 3">
    <name type="scientific">Hesseltinella vesiculosa</name>
    <dbReference type="NCBI Taxonomy" id="101127"/>
    <lineage>
        <taxon>Eukaryota</taxon>
        <taxon>Fungi</taxon>
        <taxon>Fungi incertae sedis</taxon>
        <taxon>Mucoromycota</taxon>
        <taxon>Mucoromycotina</taxon>
        <taxon>Mucoromycetes</taxon>
        <taxon>Mucorales</taxon>
        <taxon>Cunninghamellaceae</taxon>
        <taxon>Hesseltinella</taxon>
    </lineage>
</organism>
<sequence length="598" mass="63649">MDQPKPSASTVPELGKTFASRKIQVASLAIRSSQAASQNPLFPKKQDSFRFCQQPFLSSTPSLPSQQRLAAPTTAVHPTIITTGTTSNGKTQLSLALLDLNERELLDKTWSVLVSRSDAATPTNTKSRRRVTFNDNHEFFYLPPDDADDNPDPSSEVSPDLDLDTTVEAKPPMPPLPAVSPLRPALKTNSDASRIDPISVPPKTPPKCNPDTTMPEDQHSDNGNSDATFVSPPPSVDDGATATSSSLDSPCASVASSVASSSSTSSSYTHARAIDRKGNNIARHVILDILENRSPLKSSPFMLNPAARSSSSSLTLPHPSLSTPPPTRAGPLTPAQRRLVPKDQAHSLDAIQSEINQLIERTKLSSPAPTPSTSNPIQPWPIVAPPSPPSSCPSDDPVEQQDCPDQPDDNGRQPCPIDTDPIPESVGSPDLTDQEPSVALVSSQAPSTEPSPSSSTSTSSLPDTPLPSTSTPTTTSSISQTDLSMETTLPPLLTSTHPFGSVGSSFGSTLLHEFDRISADISVDLLTSAAPQHSEESLTDRDDTSLSVSVVSSVLAQAEENPIQNENVVWHRLDKQQPVSPETKLDINPSLTSYCFLF</sequence>
<name>A0A1X2GM50_9FUNG</name>
<feature type="compositionally biased region" description="Low complexity" evidence="1">
    <location>
        <begin position="365"/>
        <end position="377"/>
    </location>
</feature>
<proteinExistence type="predicted"/>
<feature type="region of interest" description="Disordered" evidence="1">
    <location>
        <begin position="296"/>
        <end position="334"/>
    </location>
</feature>
<gene>
    <name evidence="2" type="ORF">DM01DRAFT_1239569</name>
</gene>
<accession>A0A1X2GM50</accession>
<dbReference type="AlphaFoldDB" id="A0A1X2GM50"/>
<dbReference type="OrthoDB" id="10684627at2759"/>
<dbReference type="Proteomes" id="UP000242146">
    <property type="component" value="Unassembled WGS sequence"/>
</dbReference>
<feature type="compositionally biased region" description="Pro residues" evidence="1">
    <location>
        <begin position="199"/>
        <end position="208"/>
    </location>
</feature>
<keyword evidence="3" id="KW-1185">Reference proteome</keyword>
<feature type="compositionally biased region" description="Pro residues" evidence="1">
    <location>
        <begin position="378"/>
        <end position="391"/>
    </location>
</feature>
<feature type="compositionally biased region" description="Low complexity" evidence="1">
    <location>
        <begin position="442"/>
        <end position="482"/>
    </location>
</feature>